<dbReference type="InParanoid" id="A0A1V8SP10"/>
<evidence type="ECO:0000313" key="2">
    <source>
        <dbReference type="EMBL" id="OQO00794.1"/>
    </source>
</evidence>
<dbReference type="OrthoDB" id="3926908at2759"/>
<dbReference type="EMBL" id="NAJO01000033">
    <property type="protein sequence ID" value="OQO00794.1"/>
    <property type="molecule type" value="Genomic_DNA"/>
</dbReference>
<reference evidence="3" key="1">
    <citation type="submission" date="2017-03" db="EMBL/GenBank/DDBJ databases">
        <title>Genomes of endolithic fungi from Antarctica.</title>
        <authorList>
            <person name="Coleine C."/>
            <person name="Masonjones S."/>
            <person name="Stajich J.E."/>
        </authorList>
    </citation>
    <scope>NUCLEOTIDE SEQUENCE [LARGE SCALE GENOMIC DNA]</scope>
    <source>
        <strain evidence="3">CCFEE 5527</strain>
    </source>
</reference>
<evidence type="ECO:0000313" key="3">
    <source>
        <dbReference type="Proteomes" id="UP000192596"/>
    </source>
</evidence>
<gene>
    <name evidence="2" type="ORF">B0A48_13481</name>
</gene>
<proteinExistence type="predicted"/>
<feature type="region of interest" description="Disordered" evidence="1">
    <location>
        <begin position="1"/>
        <end position="21"/>
    </location>
</feature>
<keyword evidence="3" id="KW-1185">Reference proteome</keyword>
<organism evidence="2 3">
    <name type="scientific">Cryoendolithus antarcticus</name>
    <dbReference type="NCBI Taxonomy" id="1507870"/>
    <lineage>
        <taxon>Eukaryota</taxon>
        <taxon>Fungi</taxon>
        <taxon>Dikarya</taxon>
        <taxon>Ascomycota</taxon>
        <taxon>Pezizomycotina</taxon>
        <taxon>Dothideomycetes</taxon>
        <taxon>Dothideomycetidae</taxon>
        <taxon>Cladosporiales</taxon>
        <taxon>Cladosporiaceae</taxon>
        <taxon>Cryoendolithus</taxon>
    </lineage>
</organism>
<accession>A0A1V8SP10</accession>
<dbReference type="Proteomes" id="UP000192596">
    <property type="component" value="Unassembled WGS sequence"/>
</dbReference>
<evidence type="ECO:0000256" key="1">
    <source>
        <dbReference type="SAM" id="MobiDB-lite"/>
    </source>
</evidence>
<comment type="caution">
    <text evidence="2">The sequence shown here is derived from an EMBL/GenBank/DDBJ whole genome shotgun (WGS) entry which is preliminary data.</text>
</comment>
<feature type="region of interest" description="Disordered" evidence="1">
    <location>
        <begin position="199"/>
        <end position="222"/>
    </location>
</feature>
<protein>
    <submittedName>
        <fullName evidence="2">Uncharacterized protein</fullName>
    </submittedName>
</protein>
<sequence length="222" mass="24433">MASAAGTPSPTGSSSNGRYASYVPHDLPYNEAYENAIMQITLRPDPNAKKGIRVIPEGSSEQAQEGVSVRAADIAWESLPVIAEADLPLPLDDPRRIYASQVPGILLTHPGGYHEGGPGLDPEMDTFAEDFTSRHGDVQNAAQLQVARNKDVKANLELLKKQMLDRQKAVEHNAKIHSQLKALTEQHELELKLLKNSAEEQRVKRETREKKKKEREAAAGTK</sequence>
<name>A0A1V8SP10_9PEZI</name>
<dbReference type="AlphaFoldDB" id="A0A1V8SP10"/>
<feature type="compositionally biased region" description="Low complexity" evidence="1">
    <location>
        <begin position="1"/>
        <end position="15"/>
    </location>
</feature>